<comment type="similarity">
    <text evidence="4">Belongs to the bacterial secretin family.</text>
</comment>
<dbReference type="Proteomes" id="UP001329151">
    <property type="component" value="Chromosome"/>
</dbReference>
<dbReference type="AlphaFoldDB" id="A0AA86IXE2"/>
<comment type="subcellular location">
    <subcellularLocation>
        <location evidence="1">Membrane</location>
    </subcellularLocation>
</comment>
<dbReference type="PANTHER" id="PTHR30332">
    <property type="entry name" value="PROBABLE GENERAL SECRETION PATHWAY PROTEIN D"/>
    <property type="match status" value="1"/>
</dbReference>
<dbReference type="PANTHER" id="PTHR30332:SF24">
    <property type="entry name" value="SECRETIN GSPD-RELATED"/>
    <property type="match status" value="1"/>
</dbReference>
<protein>
    <recommendedName>
        <fullName evidence="6">Type II/III secretion system secretin-like domain-containing protein</fullName>
    </recommendedName>
</protein>
<evidence type="ECO:0000256" key="1">
    <source>
        <dbReference type="ARBA" id="ARBA00004370"/>
    </source>
</evidence>
<dbReference type="InterPro" id="IPR050810">
    <property type="entry name" value="Bact_Secretion_Sys_Channel"/>
</dbReference>
<evidence type="ECO:0000259" key="6">
    <source>
        <dbReference type="Pfam" id="PF00263"/>
    </source>
</evidence>
<evidence type="ECO:0000256" key="4">
    <source>
        <dbReference type="RuleBase" id="RU004003"/>
    </source>
</evidence>
<dbReference type="Pfam" id="PF00263">
    <property type="entry name" value="Secretin"/>
    <property type="match status" value="1"/>
</dbReference>
<evidence type="ECO:0000256" key="5">
    <source>
        <dbReference type="SAM" id="MobiDB-lite"/>
    </source>
</evidence>
<name>A0AA86IXE2_9BURK</name>
<proteinExistence type="inferred from homology"/>
<dbReference type="KEGG" id="lto:RGQ30_04180"/>
<feature type="domain" description="Type II/III secretion system secretin-like" evidence="6">
    <location>
        <begin position="307"/>
        <end position="465"/>
    </location>
</feature>
<keyword evidence="8" id="KW-1185">Reference proteome</keyword>
<keyword evidence="3" id="KW-0472">Membrane</keyword>
<dbReference type="InterPro" id="IPR004846">
    <property type="entry name" value="T2SS/T3SS_dom"/>
</dbReference>
<organism evidence="7 8">
    <name type="scientific">Limnobacter thiooxidans</name>
    <dbReference type="NCBI Taxonomy" id="131080"/>
    <lineage>
        <taxon>Bacteria</taxon>
        <taxon>Pseudomonadati</taxon>
        <taxon>Pseudomonadota</taxon>
        <taxon>Betaproteobacteria</taxon>
        <taxon>Burkholderiales</taxon>
        <taxon>Burkholderiaceae</taxon>
        <taxon>Limnobacter</taxon>
    </lineage>
</organism>
<dbReference type="GO" id="GO:0009306">
    <property type="term" value="P:protein secretion"/>
    <property type="evidence" value="ECO:0007669"/>
    <property type="project" value="InterPro"/>
</dbReference>
<feature type="region of interest" description="Disordered" evidence="5">
    <location>
        <begin position="476"/>
        <end position="513"/>
    </location>
</feature>
<sequence length="558" mass="60505">MKPDTALNTVFTVSKIGVYVAVALGAVACSSLRPFGQEDEFRAKLKAPEITGANQAAPQVTLPIERLPSDTFWVRPQISEGELPNRMVENLSVTERGLFDVLQLIFASTNMPLSFEGGADAASRYGVVTLNNLSGSLPQVMNKLGEIMGFFWTVTESGVLRIMPEQQFVVTMPPVLNEDSMAGITNTMQYLGARDVYLDRINRSLVFRANRRALSDIQNYLERARSTRSLIVYDMNVLQVDLNDTSNMGVRWELYKAGGGINTAPDSGIVGAASTADRVTQMTRTASGIETLIFGENFSTNFLIDFLKSQGDVKTLSQPKIGLMNGTNGNIRVGQSTTFVSRVGSQIVNGVAQSTADTQNLRTGLEVSLTGEAHDSTIYTRINISITELLALKRFTALGVDLNLPEVADRELKTQVRCRPGDTILLGGITVSRAQDDFQSGLGTRSRTESTKQTELVVTIRPRLLTFGEVARLDQPAAQAPAPSTGPSSVSKEPDAAPPIKRRIEPQTPVSIEPVALREPASLAVEKPASQRLLKLSTSLGSLPAPIQMISKLIPHQE</sequence>
<dbReference type="GO" id="GO:0016020">
    <property type="term" value="C:membrane"/>
    <property type="evidence" value="ECO:0007669"/>
    <property type="project" value="UniProtKB-SubCell"/>
</dbReference>
<reference evidence="7 8" key="1">
    <citation type="submission" date="2023-10" db="EMBL/GenBank/DDBJ databases">
        <title>Complete Genome Sequence of Limnobacter thiooxidans CS-K2T, Isolated from freshwater lake sediments in Bavaria, Germany.</title>
        <authorList>
            <person name="Naruki M."/>
            <person name="Watanabe A."/>
            <person name="Warashina T."/>
            <person name="Morita T."/>
            <person name="Arakawa K."/>
        </authorList>
    </citation>
    <scope>NUCLEOTIDE SEQUENCE [LARGE SCALE GENOMIC DNA]</scope>
    <source>
        <strain evidence="7 8">CS-K2</strain>
    </source>
</reference>
<evidence type="ECO:0000256" key="2">
    <source>
        <dbReference type="ARBA" id="ARBA00022729"/>
    </source>
</evidence>
<keyword evidence="2" id="KW-0732">Signal</keyword>
<evidence type="ECO:0000256" key="3">
    <source>
        <dbReference type="ARBA" id="ARBA00023136"/>
    </source>
</evidence>
<accession>A0AA86IXE2</accession>
<evidence type="ECO:0000313" key="8">
    <source>
        <dbReference type="Proteomes" id="UP001329151"/>
    </source>
</evidence>
<gene>
    <name evidence="7" type="ORF">RGQ30_04180</name>
</gene>
<dbReference type="EMBL" id="AP028947">
    <property type="protein sequence ID" value="BET24917.1"/>
    <property type="molecule type" value="Genomic_DNA"/>
</dbReference>
<evidence type="ECO:0000313" key="7">
    <source>
        <dbReference type="EMBL" id="BET24917.1"/>
    </source>
</evidence>
<dbReference type="RefSeq" id="WP_338284673.1">
    <property type="nucleotide sequence ID" value="NZ_AP028947.1"/>
</dbReference>
<dbReference type="PROSITE" id="PS51257">
    <property type="entry name" value="PROKAR_LIPOPROTEIN"/>
    <property type="match status" value="1"/>
</dbReference>
<dbReference type="GO" id="GO:0015627">
    <property type="term" value="C:type II protein secretion system complex"/>
    <property type="evidence" value="ECO:0007669"/>
    <property type="project" value="TreeGrafter"/>
</dbReference>